<dbReference type="RefSeq" id="WP_085836222.1">
    <property type="nucleotide sequence ID" value="NZ_FWFS01000005.1"/>
</dbReference>
<dbReference type="CDD" id="cd06163">
    <property type="entry name" value="S2P-M50_PDZ_RseP-like"/>
    <property type="match status" value="1"/>
</dbReference>
<dbReference type="PANTHER" id="PTHR42837">
    <property type="entry name" value="REGULATOR OF SIGMA-E PROTEASE RSEP"/>
    <property type="match status" value="1"/>
</dbReference>
<keyword evidence="11" id="KW-0479">Metal-binding</keyword>
<dbReference type="GO" id="GO:0046872">
    <property type="term" value="F:metal ion binding"/>
    <property type="evidence" value="ECO:0007669"/>
    <property type="project" value="UniProtKB-KW"/>
</dbReference>
<evidence type="ECO:0000313" key="13">
    <source>
        <dbReference type="EMBL" id="SLN39874.1"/>
    </source>
</evidence>
<comment type="subcellular location">
    <subcellularLocation>
        <location evidence="2">Membrane</location>
        <topology evidence="2">Multi-pass membrane protein</topology>
    </subcellularLocation>
</comment>
<dbReference type="PANTHER" id="PTHR42837:SF2">
    <property type="entry name" value="MEMBRANE METALLOPROTEASE ARASP2, CHLOROPLASTIC-RELATED"/>
    <property type="match status" value="1"/>
</dbReference>
<keyword evidence="14" id="KW-1185">Reference proteome</keyword>
<keyword evidence="4 13" id="KW-0645">Protease</keyword>
<accession>A0A1Y5SIF9</accession>
<evidence type="ECO:0000313" key="14">
    <source>
        <dbReference type="Proteomes" id="UP000193862"/>
    </source>
</evidence>
<name>A0A1Y5SIF9_9RHOB</name>
<keyword evidence="10 11" id="KW-0472">Membrane</keyword>
<comment type="cofactor">
    <cofactor evidence="1 11">
        <name>Zn(2+)</name>
        <dbReference type="ChEBI" id="CHEBI:29105"/>
    </cofactor>
</comment>
<evidence type="ECO:0000256" key="9">
    <source>
        <dbReference type="ARBA" id="ARBA00023049"/>
    </source>
</evidence>
<dbReference type="Pfam" id="PF17820">
    <property type="entry name" value="PDZ_6"/>
    <property type="match status" value="1"/>
</dbReference>
<dbReference type="InterPro" id="IPR001478">
    <property type="entry name" value="PDZ"/>
</dbReference>
<keyword evidence="6 11" id="KW-0378">Hydrolase</keyword>
<dbReference type="InterPro" id="IPR041489">
    <property type="entry name" value="PDZ_6"/>
</dbReference>
<sequence>MDISSLIPQFGSLIFTLVAFVVALSVIVTIHEYGHYIVGRWCGIGAEVFSVGFGPTLISRTDKRGTVWQIAALPFGGYVKFAGDGDAASKPDSTRTEGLSAAERRRTMAGAPLWARALTVAAGPVFNFILSIAVFAGFMMVQGTASNPLTIAKLDPLPFVNELQAGDEILAIAGLQTPAVENLDGYVASLPQEAQLPYTIQRDGAQMEVTGPHPFPALAKGISPKSAALDAGIEAGDVIMAIDGQDIATFEQMREVVVASQGKALDLTVWRDGETLSKVLEPRRRDLPLPDGGFETRWLIGISGGFFFTPATQSQGLFESLSYGVTQTGDIIATSLSGLWHMITGAISTCNLSGPIGIAETSATMASQGGANFIWFIAMLSTAIGMLNLFPIPVLDGGHLVFFAYEAVVRKPLPERAIRVMMTLGLGLILVMMLAGLGADLFCV</sequence>
<keyword evidence="9 11" id="KW-0482">Metalloprotease</keyword>
<comment type="similarity">
    <text evidence="3 11">Belongs to the peptidase M50B family.</text>
</comment>
<dbReference type="SMART" id="SM00228">
    <property type="entry name" value="PDZ"/>
    <property type="match status" value="1"/>
</dbReference>
<keyword evidence="5 11" id="KW-0812">Transmembrane</keyword>
<dbReference type="Gene3D" id="2.30.42.10">
    <property type="match status" value="1"/>
</dbReference>
<keyword evidence="7 11" id="KW-0862">Zinc</keyword>
<organism evidence="13 14">
    <name type="scientific">Aquimixticola soesokkakensis</name>
    <dbReference type="NCBI Taxonomy" id="1519096"/>
    <lineage>
        <taxon>Bacteria</taxon>
        <taxon>Pseudomonadati</taxon>
        <taxon>Pseudomonadota</taxon>
        <taxon>Alphaproteobacteria</taxon>
        <taxon>Rhodobacterales</taxon>
        <taxon>Paracoccaceae</taxon>
        <taxon>Aquimixticola</taxon>
    </lineage>
</organism>
<evidence type="ECO:0000256" key="8">
    <source>
        <dbReference type="ARBA" id="ARBA00022989"/>
    </source>
</evidence>
<dbReference type="InterPro" id="IPR036034">
    <property type="entry name" value="PDZ_sf"/>
</dbReference>
<dbReference type="Proteomes" id="UP000193862">
    <property type="component" value="Unassembled WGS sequence"/>
</dbReference>
<feature type="transmembrane region" description="Helical" evidence="11">
    <location>
        <begin position="113"/>
        <end position="141"/>
    </location>
</feature>
<dbReference type="GO" id="GO:0006508">
    <property type="term" value="P:proteolysis"/>
    <property type="evidence" value="ECO:0007669"/>
    <property type="project" value="UniProtKB-KW"/>
</dbReference>
<keyword evidence="8 11" id="KW-1133">Transmembrane helix</keyword>
<protein>
    <recommendedName>
        <fullName evidence="11">Zinc metalloprotease</fullName>
        <ecNumber evidence="11">3.4.24.-</ecNumber>
    </recommendedName>
</protein>
<evidence type="ECO:0000256" key="1">
    <source>
        <dbReference type="ARBA" id="ARBA00001947"/>
    </source>
</evidence>
<feature type="transmembrane region" description="Helical" evidence="11">
    <location>
        <begin position="6"/>
        <end position="30"/>
    </location>
</feature>
<dbReference type="EMBL" id="FWFS01000005">
    <property type="protein sequence ID" value="SLN39874.1"/>
    <property type="molecule type" value="Genomic_DNA"/>
</dbReference>
<dbReference type="AlphaFoldDB" id="A0A1Y5SIF9"/>
<dbReference type="OrthoDB" id="9782003at2"/>
<dbReference type="GO" id="GO:0016020">
    <property type="term" value="C:membrane"/>
    <property type="evidence" value="ECO:0007669"/>
    <property type="project" value="UniProtKB-SubCell"/>
</dbReference>
<evidence type="ECO:0000256" key="3">
    <source>
        <dbReference type="ARBA" id="ARBA00007931"/>
    </source>
</evidence>
<dbReference type="CDD" id="cd23081">
    <property type="entry name" value="cpPDZ_EcRseP-like"/>
    <property type="match status" value="1"/>
</dbReference>
<dbReference type="NCBIfam" id="TIGR00054">
    <property type="entry name" value="RIP metalloprotease RseP"/>
    <property type="match status" value="1"/>
</dbReference>
<feature type="domain" description="PDZ" evidence="12">
    <location>
        <begin position="194"/>
        <end position="273"/>
    </location>
</feature>
<dbReference type="InterPro" id="IPR008915">
    <property type="entry name" value="Peptidase_M50"/>
</dbReference>
<proteinExistence type="inferred from homology"/>
<evidence type="ECO:0000256" key="11">
    <source>
        <dbReference type="RuleBase" id="RU362031"/>
    </source>
</evidence>
<evidence type="ECO:0000256" key="5">
    <source>
        <dbReference type="ARBA" id="ARBA00022692"/>
    </source>
</evidence>
<dbReference type="SUPFAM" id="SSF50156">
    <property type="entry name" value="PDZ domain-like"/>
    <property type="match status" value="2"/>
</dbReference>
<reference evidence="13 14" key="1">
    <citation type="submission" date="2017-03" db="EMBL/GenBank/DDBJ databases">
        <authorList>
            <person name="Afonso C.L."/>
            <person name="Miller P.J."/>
            <person name="Scott M.A."/>
            <person name="Spackman E."/>
            <person name="Goraichik I."/>
            <person name="Dimitrov K.M."/>
            <person name="Suarez D.L."/>
            <person name="Swayne D.E."/>
        </authorList>
    </citation>
    <scope>NUCLEOTIDE SEQUENCE [LARGE SCALE GENOMIC DNA]</scope>
    <source>
        <strain evidence="13 14">CECT 8620</strain>
    </source>
</reference>
<evidence type="ECO:0000256" key="6">
    <source>
        <dbReference type="ARBA" id="ARBA00022801"/>
    </source>
</evidence>
<dbReference type="EC" id="3.4.24.-" evidence="11"/>
<evidence type="ECO:0000256" key="2">
    <source>
        <dbReference type="ARBA" id="ARBA00004141"/>
    </source>
</evidence>
<evidence type="ECO:0000256" key="4">
    <source>
        <dbReference type="ARBA" id="ARBA00022670"/>
    </source>
</evidence>
<evidence type="ECO:0000256" key="7">
    <source>
        <dbReference type="ARBA" id="ARBA00022833"/>
    </source>
</evidence>
<evidence type="ECO:0000259" key="12">
    <source>
        <dbReference type="SMART" id="SM00228"/>
    </source>
</evidence>
<feature type="transmembrane region" description="Helical" evidence="11">
    <location>
        <begin position="417"/>
        <end position="439"/>
    </location>
</feature>
<evidence type="ECO:0000256" key="10">
    <source>
        <dbReference type="ARBA" id="ARBA00023136"/>
    </source>
</evidence>
<feature type="transmembrane region" description="Helical" evidence="11">
    <location>
        <begin position="373"/>
        <end position="405"/>
    </location>
</feature>
<gene>
    <name evidence="13" type="primary">rseP</name>
    <name evidence="13" type="ORF">AQS8620_01496</name>
</gene>
<dbReference type="Pfam" id="PF02163">
    <property type="entry name" value="Peptidase_M50"/>
    <property type="match status" value="1"/>
</dbReference>
<dbReference type="InterPro" id="IPR004387">
    <property type="entry name" value="Pept_M50_Zn"/>
</dbReference>
<dbReference type="GO" id="GO:0004222">
    <property type="term" value="F:metalloendopeptidase activity"/>
    <property type="evidence" value="ECO:0007669"/>
    <property type="project" value="InterPro"/>
</dbReference>